<dbReference type="AlphaFoldDB" id="A0A1D2NEK4"/>
<evidence type="ECO:0000256" key="1">
    <source>
        <dbReference type="SAM" id="SignalP"/>
    </source>
</evidence>
<feature type="signal peptide" evidence="1">
    <location>
        <begin position="1"/>
        <end position="30"/>
    </location>
</feature>
<dbReference type="EMBL" id="LJIJ01000066">
    <property type="protein sequence ID" value="ODN03683.1"/>
    <property type="molecule type" value="Genomic_DNA"/>
</dbReference>
<keyword evidence="3" id="KW-1185">Reference proteome</keyword>
<comment type="caution">
    <text evidence="2">The sequence shown here is derived from an EMBL/GenBank/DDBJ whole genome shotgun (WGS) entry which is preliminary data.</text>
</comment>
<gene>
    <name evidence="2" type="ORF">Ocin01_02998</name>
</gene>
<organism evidence="2 3">
    <name type="scientific">Orchesella cincta</name>
    <name type="common">Springtail</name>
    <name type="synonym">Podura cincta</name>
    <dbReference type="NCBI Taxonomy" id="48709"/>
    <lineage>
        <taxon>Eukaryota</taxon>
        <taxon>Metazoa</taxon>
        <taxon>Ecdysozoa</taxon>
        <taxon>Arthropoda</taxon>
        <taxon>Hexapoda</taxon>
        <taxon>Collembola</taxon>
        <taxon>Entomobryomorpha</taxon>
        <taxon>Entomobryoidea</taxon>
        <taxon>Orchesellidae</taxon>
        <taxon>Orchesellinae</taxon>
        <taxon>Orchesella</taxon>
    </lineage>
</organism>
<reference evidence="2 3" key="1">
    <citation type="journal article" date="2016" name="Genome Biol. Evol.">
        <title>Gene Family Evolution Reflects Adaptation to Soil Environmental Stressors in the Genome of the Collembolan Orchesella cincta.</title>
        <authorList>
            <person name="Faddeeva-Vakhrusheva A."/>
            <person name="Derks M.F."/>
            <person name="Anvar S.Y."/>
            <person name="Agamennone V."/>
            <person name="Suring W."/>
            <person name="Smit S."/>
            <person name="van Straalen N.M."/>
            <person name="Roelofs D."/>
        </authorList>
    </citation>
    <scope>NUCLEOTIDE SEQUENCE [LARGE SCALE GENOMIC DNA]</scope>
    <source>
        <tissue evidence="2">Mixed pool</tissue>
    </source>
</reference>
<evidence type="ECO:0000313" key="2">
    <source>
        <dbReference type="EMBL" id="ODN03683.1"/>
    </source>
</evidence>
<evidence type="ECO:0000313" key="3">
    <source>
        <dbReference type="Proteomes" id="UP000094527"/>
    </source>
</evidence>
<feature type="chain" id="PRO_5008905453" evidence="1">
    <location>
        <begin position="31"/>
        <end position="252"/>
    </location>
</feature>
<protein>
    <submittedName>
        <fullName evidence="2">Uncharacterized protein</fullName>
    </submittedName>
</protein>
<name>A0A1D2NEK4_ORCCI</name>
<dbReference type="Proteomes" id="UP000094527">
    <property type="component" value="Unassembled WGS sequence"/>
</dbReference>
<accession>A0A1D2NEK4</accession>
<sequence length="252" mass="28170">MSSLTLRRNFCVRVPSLLLVVFCILPENRTLHILSPSESGENPLEGLEWKWITEGCKIEVPGFDLIAYIGMGNQQTCMDSIRQNPNASIISEIPHCENQESYKGCWSTVMDALNTCVQTVKDVAGAIYFGLDSELLCDEAWITVVSNMRSNFEENPCQRDYSNINCEMDKLSSMDAKNLCLRFRSNSACDLDSVHNCTSQSDTGLYGEVYEKARHKLNCQSSIESNSGDIISGFLSMYIITMIIPTNIALKS</sequence>
<proteinExistence type="predicted"/>
<keyword evidence="1" id="KW-0732">Signal</keyword>